<evidence type="ECO:0000313" key="2">
    <source>
        <dbReference type="EMBL" id="SVA32513.1"/>
    </source>
</evidence>
<dbReference type="EMBL" id="UINC01007294">
    <property type="protein sequence ID" value="SVA32513.1"/>
    <property type="molecule type" value="Genomic_DNA"/>
</dbReference>
<dbReference type="InterPro" id="IPR016195">
    <property type="entry name" value="Pol/histidinol_Pase-like"/>
</dbReference>
<gene>
    <name evidence="2" type="ORF">METZ01_LOCUS85367</name>
</gene>
<feature type="domain" description="Polymerase/histidinol phosphatase N-terminal" evidence="1">
    <location>
        <begin position="56"/>
        <end position="134"/>
    </location>
</feature>
<dbReference type="AlphaFoldDB" id="A0A381UZX4"/>
<dbReference type="SUPFAM" id="SSF89550">
    <property type="entry name" value="PHP domain-like"/>
    <property type="match status" value="1"/>
</dbReference>
<dbReference type="GO" id="GO:0035312">
    <property type="term" value="F:5'-3' DNA exonuclease activity"/>
    <property type="evidence" value="ECO:0007669"/>
    <property type="project" value="TreeGrafter"/>
</dbReference>
<protein>
    <recommendedName>
        <fullName evidence="1">Polymerase/histidinol phosphatase N-terminal domain-containing protein</fullName>
    </recommendedName>
</protein>
<sequence>MMTLPTGLLKLFSPFFVFLLTSGLLITDSSAQSVEEQSQSRSIDFPDPEGYVTLVADLHTHTVFSDGDVWPTIRIEEATKDGIDVISFTEHLEYQPHIEDIPHPDRNRSFELGKLAVSNSDLMVIKGAEITRQINDDLKAPGHINAVFIQDANKLYRYDASRKEEALARFRPQATTHSPADEYNAIARLWPAEQAMQEANVQGAFVFWNHPAWFAQRPDGIATLENIHKQFIAEGLLHGIEVVNMHWFSEAALQIALDNNLTILGTSDVHQLIDWDYEPHHGGHRPVTLILAETNTEASLKDALFARRTVVWFNDLLIGEERNVALLLEASLTIASASYTPDTTILEVTFRNVSDATFQLKNLSSYTFAEDDDYLVIPQHSETMIPVNVIERLSSVELEFEVLNAIVAPKTHPRLALQSLIQ</sequence>
<dbReference type="InterPro" id="IPR032165">
    <property type="entry name" value="DUF5001"/>
</dbReference>
<dbReference type="InterPro" id="IPR052018">
    <property type="entry name" value="PHP_domain"/>
</dbReference>
<evidence type="ECO:0000259" key="1">
    <source>
        <dbReference type="SMART" id="SM00481"/>
    </source>
</evidence>
<reference evidence="2" key="1">
    <citation type="submission" date="2018-05" db="EMBL/GenBank/DDBJ databases">
        <authorList>
            <person name="Lanie J.A."/>
            <person name="Ng W.-L."/>
            <person name="Kazmierczak K.M."/>
            <person name="Andrzejewski T.M."/>
            <person name="Davidsen T.M."/>
            <person name="Wayne K.J."/>
            <person name="Tettelin H."/>
            <person name="Glass J.I."/>
            <person name="Rusch D."/>
            <person name="Podicherti R."/>
            <person name="Tsui H.-C.T."/>
            <person name="Winkler M.E."/>
        </authorList>
    </citation>
    <scope>NUCLEOTIDE SEQUENCE</scope>
</reference>
<dbReference type="InterPro" id="IPR003141">
    <property type="entry name" value="Pol/His_phosphatase_N"/>
</dbReference>
<dbReference type="SMART" id="SM00481">
    <property type="entry name" value="POLIIIAc"/>
    <property type="match status" value="1"/>
</dbReference>
<dbReference type="Pfam" id="PF16392">
    <property type="entry name" value="DUF5001"/>
    <property type="match status" value="1"/>
</dbReference>
<accession>A0A381UZX4</accession>
<name>A0A381UZX4_9ZZZZ</name>
<proteinExistence type="predicted"/>
<dbReference type="PANTHER" id="PTHR42924:SF3">
    <property type="entry name" value="POLYMERASE_HISTIDINOL PHOSPHATASE N-TERMINAL DOMAIN-CONTAINING PROTEIN"/>
    <property type="match status" value="1"/>
</dbReference>
<organism evidence="2">
    <name type="scientific">marine metagenome</name>
    <dbReference type="NCBI Taxonomy" id="408172"/>
    <lineage>
        <taxon>unclassified sequences</taxon>
        <taxon>metagenomes</taxon>
        <taxon>ecological metagenomes</taxon>
    </lineage>
</organism>
<dbReference type="PANTHER" id="PTHR42924">
    <property type="entry name" value="EXONUCLEASE"/>
    <property type="match status" value="1"/>
</dbReference>
<dbReference type="Gene3D" id="3.20.20.140">
    <property type="entry name" value="Metal-dependent hydrolases"/>
    <property type="match status" value="1"/>
</dbReference>
<dbReference type="GO" id="GO:0004534">
    <property type="term" value="F:5'-3' RNA exonuclease activity"/>
    <property type="evidence" value="ECO:0007669"/>
    <property type="project" value="TreeGrafter"/>
</dbReference>